<feature type="region of interest" description="Disordered" evidence="1">
    <location>
        <begin position="29"/>
        <end position="67"/>
    </location>
</feature>
<gene>
    <name evidence="2" type="primary">Necator_chrI.g1049</name>
    <name evidence="2" type="ORF">RB195_004925</name>
</gene>
<keyword evidence="3" id="KW-1185">Reference proteome</keyword>
<sequence>MSPMGKSHHTLDPDYDEWMVLMRKFAIDRNSRAEQRRVQRRHSSPKMGTTSSGDNTKNAKSPKMNRKEECIAVTNELALYQDLCGF</sequence>
<dbReference type="Proteomes" id="UP001303046">
    <property type="component" value="Unassembled WGS sequence"/>
</dbReference>
<name>A0ABR1BP92_NECAM</name>
<evidence type="ECO:0000256" key="1">
    <source>
        <dbReference type="SAM" id="MobiDB-lite"/>
    </source>
</evidence>
<dbReference type="EMBL" id="JAVFWL010000001">
    <property type="protein sequence ID" value="KAK6726918.1"/>
    <property type="molecule type" value="Genomic_DNA"/>
</dbReference>
<protein>
    <submittedName>
        <fullName evidence="2">Uncharacterized protein</fullName>
    </submittedName>
</protein>
<proteinExistence type="predicted"/>
<accession>A0ABR1BP92</accession>
<feature type="compositionally biased region" description="Polar residues" evidence="1">
    <location>
        <begin position="46"/>
        <end position="59"/>
    </location>
</feature>
<comment type="caution">
    <text evidence="2">The sequence shown here is derived from an EMBL/GenBank/DDBJ whole genome shotgun (WGS) entry which is preliminary data.</text>
</comment>
<reference evidence="2 3" key="1">
    <citation type="submission" date="2023-08" db="EMBL/GenBank/DDBJ databases">
        <title>A Necator americanus chromosomal reference genome.</title>
        <authorList>
            <person name="Ilik V."/>
            <person name="Petrzelkova K.J."/>
            <person name="Pardy F."/>
            <person name="Fuh T."/>
            <person name="Niatou-Singa F.S."/>
            <person name="Gouil Q."/>
            <person name="Baker L."/>
            <person name="Ritchie M.E."/>
            <person name="Jex A.R."/>
            <person name="Gazzola D."/>
            <person name="Li H."/>
            <person name="Toshio Fujiwara R."/>
            <person name="Zhan B."/>
            <person name="Aroian R.V."/>
            <person name="Pafco B."/>
            <person name="Schwarz E.M."/>
        </authorList>
    </citation>
    <scope>NUCLEOTIDE SEQUENCE [LARGE SCALE GENOMIC DNA]</scope>
    <source>
        <strain evidence="2 3">Aroian</strain>
        <tissue evidence="2">Whole animal</tissue>
    </source>
</reference>
<evidence type="ECO:0000313" key="3">
    <source>
        <dbReference type="Proteomes" id="UP001303046"/>
    </source>
</evidence>
<organism evidence="2 3">
    <name type="scientific">Necator americanus</name>
    <name type="common">Human hookworm</name>
    <dbReference type="NCBI Taxonomy" id="51031"/>
    <lineage>
        <taxon>Eukaryota</taxon>
        <taxon>Metazoa</taxon>
        <taxon>Ecdysozoa</taxon>
        <taxon>Nematoda</taxon>
        <taxon>Chromadorea</taxon>
        <taxon>Rhabditida</taxon>
        <taxon>Rhabditina</taxon>
        <taxon>Rhabditomorpha</taxon>
        <taxon>Strongyloidea</taxon>
        <taxon>Ancylostomatidae</taxon>
        <taxon>Bunostominae</taxon>
        <taxon>Necator</taxon>
    </lineage>
</organism>
<evidence type="ECO:0000313" key="2">
    <source>
        <dbReference type="EMBL" id="KAK6726918.1"/>
    </source>
</evidence>